<organism evidence="2 3">
    <name type="scientific">Ogataea philodendri</name>
    <dbReference type="NCBI Taxonomy" id="1378263"/>
    <lineage>
        <taxon>Eukaryota</taxon>
        <taxon>Fungi</taxon>
        <taxon>Dikarya</taxon>
        <taxon>Ascomycota</taxon>
        <taxon>Saccharomycotina</taxon>
        <taxon>Pichiomycetes</taxon>
        <taxon>Pichiales</taxon>
        <taxon>Pichiaceae</taxon>
        <taxon>Ogataea</taxon>
    </lineage>
</organism>
<dbReference type="GeneID" id="70238282"/>
<reference evidence="2" key="2">
    <citation type="submission" date="2021-01" db="EMBL/GenBank/DDBJ databases">
        <authorList>
            <person name="Schikora-Tamarit M.A."/>
        </authorList>
    </citation>
    <scope>NUCLEOTIDE SEQUENCE</scope>
    <source>
        <strain evidence="2">CBS6075</strain>
    </source>
</reference>
<reference evidence="2" key="1">
    <citation type="journal article" date="2021" name="Open Biol.">
        <title>Shared evolutionary footprints suggest mitochondrial oxidative damage underlies multiple complex I losses in fungi.</title>
        <authorList>
            <person name="Schikora-Tamarit M.A."/>
            <person name="Marcet-Houben M."/>
            <person name="Nosek J."/>
            <person name="Gabaldon T."/>
        </authorList>
    </citation>
    <scope>NUCLEOTIDE SEQUENCE</scope>
    <source>
        <strain evidence="2">CBS6075</strain>
    </source>
</reference>
<evidence type="ECO:0000313" key="2">
    <source>
        <dbReference type="EMBL" id="KAH3661709.1"/>
    </source>
</evidence>
<sequence length="103" mass="11935">DQILEFLNNSEIDDIMDLGEVSYERAKIIQSERPFTSLYSFSQQEFLTEEEKEKQAKLLAQPKKRGRRGAAQRKEGEKVLDRVSQAMRGYNAIESVIKTCSQY</sequence>
<evidence type="ECO:0000256" key="1">
    <source>
        <dbReference type="SAM" id="MobiDB-lite"/>
    </source>
</evidence>
<dbReference type="Proteomes" id="UP000769157">
    <property type="component" value="Unassembled WGS sequence"/>
</dbReference>
<protein>
    <submittedName>
        <fullName evidence="2">Uncharacterized protein</fullName>
    </submittedName>
</protein>
<comment type="caution">
    <text evidence="2">The sequence shown here is derived from an EMBL/GenBank/DDBJ whole genome shotgun (WGS) entry which is preliminary data.</text>
</comment>
<proteinExistence type="predicted"/>
<feature type="region of interest" description="Disordered" evidence="1">
    <location>
        <begin position="57"/>
        <end position="78"/>
    </location>
</feature>
<keyword evidence="3" id="KW-1185">Reference proteome</keyword>
<dbReference type="AlphaFoldDB" id="A0A9P8NZ45"/>
<evidence type="ECO:0000313" key="3">
    <source>
        <dbReference type="Proteomes" id="UP000769157"/>
    </source>
</evidence>
<name>A0A9P8NZ45_9ASCO</name>
<dbReference type="RefSeq" id="XP_046058818.1">
    <property type="nucleotide sequence ID" value="XM_046207594.1"/>
</dbReference>
<feature type="non-terminal residue" evidence="2">
    <location>
        <position position="1"/>
    </location>
</feature>
<gene>
    <name evidence="2" type="ORF">OGAPHI_006318</name>
</gene>
<feature type="non-terminal residue" evidence="2">
    <location>
        <position position="103"/>
    </location>
</feature>
<feature type="compositionally biased region" description="Basic residues" evidence="1">
    <location>
        <begin position="62"/>
        <end position="71"/>
    </location>
</feature>
<dbReference type="EMBL" id="JAEUBE010000422">
    <property type="protein sequence ID" value="KAH3661709.1"/>
    <property type="molecule type" value="Genomic_DNA"/>
</dbReference>
<accession>A0A9P8NZ45</accession>